<dbReference type="Proteomes" id="UP000032578">
    <property type="component" value="Unassembled WGS sequence"/>
</dbReference>
<keyword evidence="1" id="KW-0472">Membrane</keyword>
<feature type="transmembrane region" description="Helical" evidence="1">
    <location>
        <begin position="12"/>
        <end position="32"/>
    </location>
</feature>
<feature type="transmembrane region" description="Helical" evidence="1">
    <location>
        <begin position="127"/>
        <end position="151"/>
    </location>
</feature>
<accession>A0A0D7WE05</accession>
<reference evidence="2 3" key="1">
    <citation type="submission" date="2014-11" db="EMBL/GenBank/DDBJ databases">
        <title>Tamlana sedimentorum sp. nov., isolated from shallow sand sediments of the Sea of Japan.</title>
        <authorList>
            <person name="Romanenko L.A."/>
        </authorList>
    </citation>
    <scope>NUCLEOTIDE SEQUENCE [LARGE SCALE GENOMIC DNA]</scope>
    <source>
        <strain evidence="2 3">JCM 19808</strain>
    </source>
</reference>
<evidence type="ECO:0000313" key="3">
    <source>
        <dbReference type="Proteomes" id="UP000032578"/>
    </source>
</evidence>
<dbReference type="STRING" id="1435349.PW52_00280"/>
<feature type="transmembrane region" description="Helical" evidence="1">
    <location>
        <begin position="210"/>
        <end position="230"/>
    </location>
</feature>
<gene>
    <name evidence="2" type="ORF">PW52_00280</name>
</gene>
<comment type="caution">
    <text evidence="2">The sequence shown here is derived from an EMBL/GenBank/DDBJ whole genome shotgun (WGS) entry which is preliminary data.</text>
</comment>
<feature type="transmembrane region" description="Helical" evidence="1">
    <location>
        <begin position="163"/>
        <end position="184"/>
    </location>
</feature>
<evidence type="ECO:0000256" key="1">
    <source>
        <dbReference type="SAM" id="Phobius"/>
    </source>
</evidence>
<keyword evidence="3" id="KW-1185">Reference proteome</keyword>
<sequence>MRQLPYKTKQFFFVLIKLSIVVGAFYFIYQKLTNNSSLSFSEFIRFSQKNDVFSLKNAFFFLVLSGFNWFFEILKWQTLVSFVKKLRFKNAIEQSLGSLTASLFTPNRIGEYGAKAMYFLGNNRKKVLLVNLLHNSLQMLVTTVIGVAGFLVFSSNFRLQINYFKLSLILVIIIVSAILIIFSLKNKKFKIKGFSFYKLKSLFLKFPKQNLILGGFYSLVRYAVFSFQFYILLQLFHVNIGYLQAMIIISTMYFLSSIIPSIFIFDVLIKGSIAVYLFSYVHVNELTVLSIVCLMWIFNFVIPSLIGSVYVLKFKLPTTNSVA</sequence>
<name>A0A0D7WE05_9FLAO</name>
<evidence type="ECO:0000313" key="2">
    <source>
        <dbReference type="EMBL" id="KJD36933.1"/>
    </source>
</evidence>
<feature type="transmembrane region" description="Helical" evidence="1">
    <location>
        <begin position="288"/>
        <end position="312"/>
    </location>
</feature>
<organism evidence="2 3">
    <name type="scientific">Neotamlana sedimentorum</name>
    <dbReference type="NCBI Taxonomy" id="1435349"/>
    <lineage>
        <taxon>Bacteria</taxon>
        <taxon>Pseudomonadati</taxon>
        <taxon>Bacteroidota</taxon>
        <taxon>Flavobacteriia</taxon>
        <taxon>Flavobacteriales</taxon>
        <taxon>Flavobacteriaceae</taxon>
        <taxon>Neotamlana</taxon>
    </lineage>
</organism>
<protein>
    <submittedName>
        <fullName evidence="2">Membrane protein</fullName>
    </submittedName>
</protein>
<dbReference type="GO" id="GO:0005886">
    <property type="term" value="C:plasma membrane"/>
    <property type="evidence" value="ECO:0007669"/>
    <property type="project" value="UniProtKB-SubCell"/>
</dbReference>
<dbReference type="PATRIC" id="fig|1435349.4.peg.58"/>
<dbReference type="AlphaFoldDB" id="A0A0D7WE05"/>
<keyword evidence="1" id="KW-1133">Transmembrane helix</keyword>
<feature type="transmembrane region" description="Helical" evidence="1">
    <location>
        <begin position="52"/>
        <end position="71"/>
    </location>
</feature>
<dbReference type="OrthoDB" id="1121314at2"/>
<proteinExistence type="predicted"/>
<dbReference type="EMBL" id="JTDW01000001">
    <property type="protein sequence ID" value="KJD36933.1"/>
    <property type="molecule type" value="Genomic_DNA"/>
</dbReference>
<keyword evidence="1" id="KW-0812">Transmembrane</keyword>